<sequence>MQGAHASFKHGLQACARPSNFPVSSKRLTSFKRPAAINTLKNSQEAKNELKEETRRDQQEMQKGLENVLKSQGQELKNSLEKKIDNVEEKINSVEEKIAVKNGRKDSSS</sequence>
<feature type="region of interest" description="Disordered" evidence="1">
    <location>
        <begin position="1"/>
        <end position="23"/>
    </location>
</feature>
<evidence type="ECO:0000256" key="1">
    <source>
        <dbReference type="SAM" id="MobiDB-lite"/>
    </source>
</evidence>
<keyword evidence="3" id="KW-1185">Reference proteome</keyword>
<evidence type="ECO:0000313" key="3">
    <source>
        <dbReference type="Proteomes" id="UP000887159"/>
    </source>
</evidence>
<dbReference type="AlphaFoldDB" id="A0A8X6VJS4"/>
<comment type="caution">
    <text evidence="2">The sequence shown here is derived from an EMBL/GenBank/DDBJ whole genome shotgun (WGS) entry which is preliminary data.</text>
</comment>
<feature type="compositionally biased region" description="Basic and acidic residues" evidence="1">
    <location>
        <begin position="44"/>
        <end position="60"/>
    </location>
</feature>
<dbReference type="Proteomes" id="UP000887159">
    <property type="component" value="Unassembled WGS sequence"/>
</dbReference>
<feature type="region of interest" description="Disordered" evidence="1">
    <location>
        <begin position="38"/>
        <end position="63"/>
    </location>
</feature>
<dbReference type="EMBL" id="BMAU01021292">
    <property type="protein sequence ID" value="GFY09834.1"/>
    <property type="molecule type" value="Genomic_DNA"/>
</dbReference>
<protein>
    <submittedName>
        <fullName evidence="2">Uncharacterized protein</fullName>
    </submittedName>
</protein>
<name>A0A8X6VJS4_TRICX</name>
<proteinExistence type="predicted"/>
<reference evidence="2" key="1">
    <citation type="submission" date="2020-08" db="EMBL/GenBank/DDBJ databases">
        <title>Multicomponent nature underlies the extraordinary mechanical properties of spider dragline silk.</title>
        <authorList>
            <person name="Kono N."/>
            <person name="Nakamura H."/>
            <person name="Mori M."/>
            <person name="Yoshida Y."/>
            <person name="Ohtoshi R."/>
            <person name="Malay A.D."/>
            <person name="Moran D.A.P."/>
            <person name="Tomita M."/>
            <person name="Numata K."/>
            <person name="Arakawa K."/>
        </authorList>
    </citation>
    <scope>NUCLEOTIDE SEQUENCE</scope>
</reference>
<gene>
    <name evidence="2" type="ORF">TNCV_3697961</name>
</gene>
<organism evidence="2 3">
    <name type="scientific">Trichonephila clavipes</name>
    <name type="common">Golden silk orbweaver</name>
    <name type="synonym">Nephila clavipes</name>
    <dbReference type="NCBI Taxonomy" id="2585209"/>
    <lineage>
        <taxon>Eukaryota</taxon>
        <taxon>Metazoa</taxon>
        <taxon>Ecdysozoa</taxon>
        <taxon>Arthropoda</taxon>
        <taxon>Chelicerata</taxon>
        <taxon>Arachnida</taxon>
        <taxon>Araneae</taxon>
        <taxon>Araneomorphae</taxon>
        <taxon>Entelegynae</taxon>
        <taxon>Araneoidea</taxon>
        <taxon>Nephilidae</taxon>
        <taxon>Trichonephila</taxon>
    </lineage>
</organism>
<evidence type="ECO:0000313" key="2">
    <source>
        <dbReference type="EMBL" id="GFY09834.1"/>
    </source>
</evidence>
<accession>A0A8X6VJS4</accession>